<dbReference type="Pfam" id="PF03707">
    <property type="entry name" value="MHYT"/>
    <property type="match status" value="2"/>
</dbReference>
<feature type="transmembrane region" description="Helical" evidence="1">
    <location>
        <begin position="172"/>
        <end position="190"/>
    </location>
</feature>
<keyword evidence="3" id="KW-0808">Transferase</keyword>
<comment type="caution">
    <text evidence="3">The sequence shown here is derived from an EMBL/GenBank/DDBJ whole genome shotgun (WGS) entry which is preliminary data.</text>
</comment>
<keyword evidence="4" id="KW-1185">Reference proteome</keyword>
<feature type="transmembrane region" description="Helical" evidence="1">
    <location>
        <begin position="44"/>
        <end position="65"/>
    </location>
</feature>
<feature type="transmembrane region" description="Helical" evidence="1">
    <location>
        <begin position="12"/>
        <end position="32"/>
    </location>
</feature>
<evidence type="ECO:0000259" key="2">
    <source>
        <dbReference type="PROSITE" id="PS50924"/>
    </source>
</evidence>
<evidence type="ECO:0000313" key="3">
    <source>
        <dbReference type="EMBL" id="MBL0427536.1"/>
    </source>
</evidence>
<dbReference type="GO" id="GO:0016301">
    <property type="term" value="F:kinase activity"/>
    <property type="evidence" value="ECO:0007669"/>
    <property type="project" value="UniProtKB-KW"/>
</dbReference>
<organism evidence="3 4">
    <name type="scientific">Ramlibacter alkalitolerans</name>
    <dbReference type="NCBI Taxonomy" id="2039631"/>
    <lineage>
        <taxon>Bacteria</taxon>
        <taxon>Pseudomonadati</taxon>
        <taxon>Pseudomonadota</taxon>
        <taxon>Betaproteobacteria</taxon>
        <taxon>Burkholderiales</taxon>
        <taxon>Comamonadaceae</taxon>
        <taxon>Ramlibacter</taxon>
    </lineage>
</organism>
<dbReference type="InterPro" id="IPR005330">
    <property type="entry name" value="MHYT_dom"/>
</dbReference>
<feature type="transmembrane region" description="Helical" evidence="1">
    <location>
        <begin position="143"/>
        <end position="165"/>
    </location>
</feature>
<dbReference type="Proteomes" id="UP000622707">
    <property type="component" value="Unassembled WGS sequence"/>
</dbReference>
<keyword evidence="1" id="KW-1133">Transmembrane helix</keyword>
<keyword evidence="1" id="KW-0472">Membrane</keyword>
<reference evidence="3 4" key="1">
    <citation type="journal article" date="2017" name="Int. J. Syst. Evol. Microbiol.">
        <title>Ramlibacter alkalitolerans sp. nov., alkali-tolerant bacterium isolated from soil of ginseng.</title>
        <authorList>
            <person name="Lee D.H."/>
            <person name="Cha C.J."/>
        </authorList>
    </citation>
    <scope>NUCLEOTIDE SEQUENCE [LARGE SCALE GENOMIC DNA]</scope>
    <source>
        <strain evidence="3 4">KACC 19305</strain>
    </source>
</reference>
<gene>
    <name evidence="3" type="ORF">JI746_20650</name>
</gene>
<accession>A0ABS1JTP3</accession>
<protein>
    <submittedName>
        <fullName evidence="3">Histidine kinase</fullName>
    </submittedName>
</protein>
<evidence type="ECO:0000256" key="1">
    <source>
        <dbReference type="PROSITE-ProRule" id="PRU00244"/>
    </source>
</evidence>
<feature type="transmembrane region" description="Helical" evidence="1">
    <location>
        <begin position="85"/>
        <end position="104"/>
    </location>
</feature>
<evidence type="ECO:0000313" key="4">
    <source>
        <dbReference type="Proteomes" id="UP000622707"/>
    </source>
</evidence>
<feature type="transmembrane region" description="Helical" evidence="1">
    <location>
        <begin position="210"/>
        <end position="236"/>
    </location>
</feature>
<proteinExistence type="predicted"/>
<sequence length="255" mass="26089">MNTPVATSYQLLYVAISYGISVLGAFVALNSATRIGQADGSISVGNTIAAGLALGGIGVWAMHFIGMLALKLGVASSYAMGETLISLVAAVVATALALGFVARAPERLGRLLGAGFLLGMGVVVMHYLGMWGMKISGYIRWDVGVIALSAVIAVLAATAALWLAFNTGGVGMRVLAALIMGVAVCAMHYTGMTAAEFICTSDPGIAPDGFGYVGATSLPFVVGLVAVVVAGLIAAYHTWQDSALYDMEEFGVSVR</sequence>
<dbReference type="RefSeq" id="WP_201692168.1">
    <property type="nucleotide sequence ID" value="NZ_JAEQND010000012.1"/>
</dbReference>
<dbReference type="PROSITE" id="PS50924">
    <property type="entry name" value="MHYT"/>
    <property type="match status" value="1"/>
</dbReference>
<dbReference type="EMBL" id="JAEQND010000012">
    <property type="protein sequence ID" value="MBL0427536.1"/>
    <property type="molecule type" value="Genomic_DNA"/>
</dbReference>
<dbReference type="PANTHER" id="PTHR35152:SF1">
    <property type="entry name" value="DOMAIN SIGNALLING PROTEIN, PUTATIVE (AFU_ORTHOLOGUE AFUA_5G11310)-RELATED"/>
    <property type="match status" value="1"/>
</dbReference>
<keyword evidence="1" id="KW-0812">Transmembrane</keyword>
<feature type="transmembrane region" description="Helical" evidence="1">
    <location>
        <begin position="111"/>
        <end position="131"/>
    </location>
</feature>
<dbReference type="PANTHER" id="PTHR35152">
    <property type="entry name" value="DOMAIN SIGNALLING PROTEIN, PUTATIVE (AFU_ORTHOLOGUE AFUA_5G11310)-RELATED"/>
    <property type="match status" value="1"/>
</dbReference>
<keyword evidence="3" id="KW-0418">Kinase</keyword>
<feature type="domain" description="MHYT" evidence="2">
    <location>
        <begin position="9"/>
        <end position="198"/>
    </location>
</feature>
<name>A0ABS1JTP3_9BURK</name>